<dbReference type="Proteomes" id="UP000003299">
    <property type="component" value="Unassembled WGS sequence"/>
</dbReference>
<evidence type="ECO:0000313" key="2">
    <source>
        <dbReference type="Proteomes" id="UP000003299"/>
    </source>
</evidence>
<protein>
    <submittedName>
        <fullName evidence="1">Uncharacterized protein</fullName>
    </submittedName>
</protein>
<sequence length="187" mass="19857">MSALALSTSRPRHVASGARSTKAACGSSAQDIQDDGDAYVLVQGERHVMHGTTDDLQTAQRYINANGWVLWFRANGVQYVVRDPGLLHRLRTGYARSLQLRAAQDSLQARQQALAAQLAASAAGTPAQTAQGAASDTRALAEQQRVLTQKQAVLARKQAGATRLATRQAVSILREALASGRATRVAG</sequence>
<reference evidence="1 2" key="1">
    <citation type="journal article" date="2011" name="BMC Genomics">
        <title>Comparative genomics reveals diversity among xanthomonads infecting tomato and pepper.</title>
        <authorList>
            <person name="Potnis N."/>
            <person name="Krasileva K."/>
            <person name="Chow V."/>
            <person name="Almeida N.F."/>
            <person name="Patil P.B."/>
            <person name="Ryan R.P."/>
            <person name="Sharlach M."/>
            <person name="Behlau F."/>
            <person name="Dow J.M."/>
            <person name="Momol M.T."/>
            <person name="White F.F."/>
            <person name="Preston J.F."/>
            <person name="Vinatzer B.A."/>
            <person name="Koebnik R."/>
            <person name="Setubal J.C."/>
            <person name="Norman D.J."/>
            <person name="Staskawicz B.J."/>
            <person name="Jones J.B."/>
        </authorList>
    </citation>
    <scope>NUCLEOTIDE SEQUENCE [LARGE SCALE GENOMIC DNA]</scope>
    <source>
        <strain evidence="1 2">ATCC 35937</strain>
    </source>
</reference>
<dbReference type="AlphaFoldDB" id="F0BJC9"/>
<dbReference type="EMBL" id="AEQV01000214">
    <property type="protein sequence ID" value="EGD07408.1"/>
    <property type="molecule type" value="Genomic_DNA"/>
</dbReference>
<proteinExistence type="predicted"/>
<name>F0BJC9_9XANT</name>
<gene>
    <name evidence="1" type="ORF">XVE_4389</name>
</gene>
<comment type="caution">
    <text evidence="1">The sequence shown here is derived from an EMBL/GenBank/DDBJ whole genome shotgun (WGS) entry which is preliminary data.</text>
</comment>
<dbReference type="KEGG" id="xve:BJD12_12780"/>
<evidence type="ECO:0000313" key="1">
    <source>
        <dbReference type="EMBL" id="EGD07408.1"/>
    </source>
</evidence>
<accession>F0BJC9</accession>
<organism evidence="1 2">
    <name type="scientific">Xanthomonas vesicatoria ATCC 35937</name>
    <dbReference type="NCBI Taxonomy" id="925775"/>
    <lineage>
        <taxon>Bacteria</taxon>
        <taxon>Pseudomonadati</taxon>
        <taxon>Pseudomonadota</taxon>
        <taxon>Gammaproteobacteria</taxon>
        <taxon>Lysobacterales</taxon>
        <taxon>Lysobacteraceae</taxon>
        <taxon>Xanthomonas</taxon>
    </lineage>
</organism>